<gene>
    <name evidence="1" type="ORF">EPUL_006035</name>
</gene>
<evidence type="ECO:0000313" key="1">
    <source>
        <dbReference type="EMBL" id="POS81907.1"/>
    </source>
</evidence>
<reference evidence="1 2" key="1">
    <citation type="submission" date="2017-10" db="EMBL/GenBank/DDBJ databases">
        <title>Development of genomic resources for the powdery mildew, Erysiphe pulchra.</title>
        <authorList>
            <person name="Wadl P.A."/>
            <person name="Mack B.M."/>
            <person name="Moore G."/>
            <person name="Beltz S.B."/>
        </authorList>
    </citation>
    <scope>NUCLEOTIDE SEQUENCE [LARGE SCALE GENOMIC DNA]</scope>
    <source>
        <strain evidence="1">Cflorida</strain>
    </source>
</reference>
<dbReference type="EMBL" id="PEDP01006079">
    <property type="protein sequence ID" value="POS81907.1"/>
    <property type="molecule type" value="Genomic_DNA"/>
</dbReference>
<evidence type="ECO:0000313" key="2">
    <source>
        <dbReference type="Proteomes" id="UP000237438"/>
    </source>
</evidence>
<dbReference type="OrthoDB" id="3605117at2759"/>
<organism evidence="1 2">
    <name type="scientific">Erysiphe pulchra</name>
    <dbReference type="NCBI Taxonomy" id="225359"/>
    <lineage>
        <taxon>Eukaryota</taxon>
        <taxon>Fungi</taxon>
        <taxon>Dikarya</taxon>
        <taxon>Ascomycota</taxon>
        <taxon>Pezizomycotina</taxon>
        <taxon>Leotiomycetes</taxon>
        <taxon>Erysiphales</taxon>
        <taxon>Erysiphaceae</taxon>
        <taxon>Erysiphe</taxon>
    </lineage>
</organism>
<name>A0A2S4PIS7_9PEZI</name>
<protein>
    <submittedName>
        <fullName evidence="1">Uncharacterized protein</fullName>
    </submittedName>
</protein>
<sequence>MSGSEQKLTFATSFDCLYEVPGDVYSDSTSTLELREDLEKIKSSVKGNNESTTTLFRQINTCFECAGIELTPRRFFNIIILRVGGDALEILGQNRRLVECLNDTSVATSDDMVTCKNLLMTFAPNIQETKKDWIEDLAGLKQESTESLESYHNRAAIILKNLDLVDGAKNCSMAEKHLLSIIYM</sequence>
<proteinExistence type="predicted"/>
<keyword evidence="2" id="KW-1185">Reference proteome</keyword>
<dbReference type="AlphaFoldDB" id="A0A2S4PIS7"/>
<feature type="non-terminal residue" evidence="1">
    <location>
        <position position="184"/>
    </location>
</feature>
<comment type="caution">
    <text evidence="1">The sequence shown here is derived from an EMBL/GenBank/DDBJ whole genome shotgun (WGS) entry which is preliminary data.</text>
</comment>
<dbReference type="Proteomes" id="UP000237438">
    <property type="component" value="Unassembled WGS sequence"/>
</dbReference>
<accession>A0A2S4PIS7</accession>